<evidence type="ECO:0000313" key="4">
    <source>
        <dbReference type="Proteomes" id="UP001501772"/>
    </source>
</evidence>
<feature type="chain" id="PRO_5046812378" description="LTXXQ motif family protein" evidence="2">
    <location>
        <begin position="21"/>
        <end position="149"/>
    </location>
</feature>
<keyword evidence="2" id="KW-0732">Signal</keyword>
<evidence type="ECO:0008006" key="5">
    <source>
        <dbReference type="Google" id="ProtNLM"/>
    </source>
</evidence>
<protein>
    <recommendedName>
        <fullName evidence="5">LTXXQ motif family protein</fullName>
    </recommendedName>
</protein>
<evidence type="ECO:0000313" key="3">
    <source>
        <dbReference type="EMBL" id="GAA4205723.1"/>
    </source>
</evidence>
<proteinExistence type="predicted"/>
<gene>
    <name evidence="3" type="ORF">GCM10022289_25620</name>
</gene>
<feature type="compositionally biased region" description="Basic and acidic residues" evidence="1">
    <location>
        <begin position="119"/>
        <end position="139"/>
    </location>
</feature>
<dbReference type="RefSeq" id="WP_344851855.1">
    <property type="nucleotide sequence ID" value="NZ_BAABBY010000006.1"/>
</dbReference>
<sequence>MKKAILTIAIAVMGLTAAFAQDTTKHARRPMPKMTAEQRADKVTARLEKQLSLTADQKTKIYAIELENAKKMDTWRSADQGDRKGKMKERKAAMDEQKAKIDAVLTADQKTKMDAFRAEAREKGEKMRKGMGRGNKDKAPVVSNPPAQG</sequence>
<evidence type="ECO:0000256" key="2">
    <source>
        <dbReference type="SAM" id="SignalP"/>
    </source>
</evidence>
<feature type="signal peptide" evidence="2">
    <location>
        <begin position="1"/>
        <end position="20"/>
    </location>
</feature>
<keyword evidence="4" id="KW-1185">Reference proteome</keyword>
<name>A0ABP8BFL4_9SPHI</name>
<comment type="caution">
    <text evidence="3">The sequence shown here is derived from an EMBL/GenBank/DDBJ whole genome shotgun (WGS) entry which is preliminary data.</text>
</comment>
<feature type="region of interest" description="Disordered" evidence="1">
    <location>
        <begin position="75"/>
        <end position="97"/>
    </location>
</feature>
<organism evidence="3 4">
    <name type="scientific">Pedobacter jeongneungensis</name>
    <dbReference type="NCBI Taxonomy" id="947309"/>
    <lineage>
        <taxon>Bacteria</taxon>
        <taxon>Pseudomonadati</taxon>
        <taxon>Bacteroidota</taxon>
        <taxon>Sphingobacteriia</taxon>
        <taxon>Sphingobacteriales</taxon>
        <taxon>Sphingobacteriaceae</taxon>
        <taxon>Pedobacter</taxon>
    </lineage>
</organism>
<dbReference type="Proteomes" id="UP001501772">
    <property type="component" value="Unassembled WGS sequence"/>
</dbReference>
<evidence type="ECO:0000256" key="1">
    <source>
        <dbReference type="SAM" id="MobiDB-lite"/>
    </source>
</evidence>
<dbReference type="EMBL" id="BAABBY010000006">
    <property type="protein sequence ID" value="GAA4205723.1"/>
    <property type="molecule type" value="Genomic_DNA"/>
</dbReference>
<feature type="region of interest" description="Disordered" evidence="1">
    <location>
        <begin position="119"/>
        <end position="149"/>
    </location>
</feature>
<accession>A0ABP8BFL4</accession>
<reference evidence="4" key="1">
    <citation type="journal article" date="2019" name="Int. J. Syst. Evol. Microbiol.">
        <title>The Global Catalogue of Microorganisms (GCM) 10K type strain sequencing project: providing services to taxonomists for standard genome sequencing and annotation.</title>
        <authorList>
            <consortium name="The Broad Institute Genomics Platform"/>
            <consortium name="The Broad Institute Genome Sequencing Center for Infectious Disease"/>
            <person name="Wu L."/>
            <person name="Ma J."/>
        </authorList>
    </citation>
    <scope>NUCLEOTIDE SEQUENCE [LARGE SCALE GENOMIC DNA]</scope>
    <source>
        <strain evidence="4">JCM 17626</strain>
    </source>
</reference>